<evidence type="ECO:0000313" key="3">
    <source>
        <dbReference type="Proteomes" id="UP000756921"/>
    </source>
</evidence>
<evidence type="ECO:0000313" key="2">
    <source>
        <dbReference type="EMBL" id="KAF9733670.1"/>
    </source>
</evidence>
<proteinExistence type="predicted"/>
<organism evidence="2 3">
    <name type="scientific">Paraphaeosphaeria minitans</name>
    <dbReference type="NCBI Taxonomy" id="565426"/>
    <lineage>
        <taxon>Eukaryota</taxon>
        <taxon>Fungi</taxon>
        <taxon>Dikarya</taxon>
        <taxon>Ascomycota</taxon>
        <taxon>Pezizomycotina</taxon>
        <taxon>Dothideomycetes</taxon>
        <taxon>Pleosporomycetidae</taxon>
        <taxon>Pleosporales</taxon>
        <taxon>Massarineae</taxon>
        <taxon>Didymosphaeriaceae</taxon>
        <taxon>Paraphaeosphaeria</taxon>
    </lineage>
</organism>
<keyword evidence="3" id="KW-1185">Reference proteome</keyword>
<feature type="region of interest" description="Disordered" evidence="1">
    <location>
        <begin position="431"/>
        <end position="460"/>
    </location>
</feature>
<feature type="region of interest" description="Disordered" evidence="1">
    <location>
        <begin position="521"/>
        <end position="541"/>
    </location>
</feature>
<dbReference type="Proteomes" id="UP000756921">
    <property type="component" value="Unassembled WGS sequence"/>
</dbReference>
<protein>
    <submittedName>
        <fullName evidence="2">Uncharacterized protein</fullName>
    </submittedName>
</protein>
<sequence>MDDLLVPGGGSSWSWACENDPLNLLPFLLRKSDRLDEASCPDMFGEDGDAKDAVEVAVLLRDRKVKTECLFPCNGPMRCSETEVEVDLLVTSESADDCVEAVKMLFFWEANMTEDSRNDNQPHKSLAKMVKVTFMEYYVTDKKSAASVSPPTLDERTDGMGTVEVMYMSYARNETERNHTVRVRVGALEMYILGPNAFRQASSAGRMHRGADVLPLRVVAVVQRTAYGVRWSWKHEMAVRFPESAKCRAKVLEGRASHADGATARPEECFGPQAWVGARLHRRSGSCAALYGDSLPLRARIDGYRRNRWSTAWKLKLGTQKQALVHAHVASSCKLDVPSRLQSTAEDHEAGLQRGQMLGRWRALWDGPLQSLRTQLRAAVEGARPVSAEGEPGLFLQRVSVGGVVVSWCGLRVAGCVVRGGEEAKAVKLHPGKRPLHPGKRDLHRTKKERPASRKAWPAAALERHHTAHRRLLSAASRPLARNSVQHYVTAALASAPLPAANISTSEGAIVKHLLSSAPRRCTEQEQPVPSRLPARAPGNSDAEPCRWALALTTFSETLLFVDDVALLRRNPSQLPSSSDEPDIPFRPSCCAPGPENGAQRKLTQLSMVPPNRSGLL</sequence>
<feature type="region of interest" description="Disordered" evidence="1">
    <location>
        <begin position="573"/>
        <end position="602"/>
    </location>
</feature>
<dbReference type="EMBL" id="WJXW01000008">
    <property type="protein sequence ID" value="KAF9733670.1"/>
    <property type="molecule type" value="Genomic_DNA"/>
</dbReference>
<comment type="caution">
    <text evidence="2">The sequence shown here is derived from an EMBL/GenBank/DDBJ whole genome shotgun (WGS) entry which is preliminary data.</text>
</comment>
<gene>
    <name evidence="2" type="ORF">PMIN01_08013</name>
</gene>
<evidence type="ECO:0000256" key="1">
    <source>
        <dbReference type="SAM" id="MobiDB-lite"/>
    </source>
</evidence>
<accession>A0A9P6GFY2</accession>
<reference evidence="2" key="1">
    <citation type="journal article" date="2020" name="Mol. Plant Microbe Interact.">
        <title>Genome Sequence of the Biocontrol Agent Coniothyrium minitans strain Conio (IMI 134523).</title>
        <authorList>
            <person name="Patel D."/>
            <person name="Shittu T.A."/>
            <person name="Baroncelli R."/>
            <person name="Muthumeenakshi S."/>
            <person name="Osborne T.H."/>
            <person name="Janganan T.K."/>
            <person name="Sreenivasaprasad S."/>
        </authorList>
    </citation>
    <scope>NUCLEOTIDE SEQUENCE</scope>
    <source>
        <strain evidence="2">Conio</strain>
    </source>
</reference>
<name>A0A9P6GFY2_9PLEO</name>
<feature type="compositionally biased region" description="Basic residues" evidence="1">
    <location>
        <begin position="431"/>
        <end position="448"/>
    </location>
</feature>
<dbReference type="AlphaFoldDB" id="A0A9P6GFY2"/>